<dbReference type="PANTHER" id="PTHR30386:SF19">
    <property type="entry name" value="MULTIDRUG EXPORT PROTEIN EMRA-RELATED"/>
    <property type="match status" value="1"/>
</dbReference>
<dbReference type="Pfam" id="PF25917">
    <property type="entry name" value="BSH_RND"/>
    <property type="match status" value="1"/>
</dbReference>
<proteinExistence type="predicted"/>
<dbReference type="InterPro" id="IPR050739">
    <property type="entry name" value="MFP"/>
</dbReference>
<keyword evidence="3" id="KW-1133">Transmembrane helix</keyword>
<dbReference type="OrthoDB" id="9811754at2"/>
<dbReference type="InterPro" id="IPR058625">
    <property type="entry name" value="MdtA-like_BSH"/>
</dbReference>
<evidence type="ECO:0000313" key="7">
    <source>
        <dbReference type="Proteomes" id="UP000285908"/>
    </source>
</evidence>
<evidence type="ECO:0000256" key="2">
    <source>
        <dbReference type="SAM" id="MobiDB-lite"/>
    </source>
</evidence>
<reference evidence="6 7" key="1">
    <citation type="submission" date="2018-11" db="EMBL/GenBank/DDBJ databases">
        <title>Mesobaculum littorinae gen. nov., sp. nov., isolated from Littorina scabra that represents a novel genus of the order Rhodobacteraceae.</title>
        <authorList>
            <person name="Li F."/>
        </authorList>
    </citation>
    <scope>NUCLEOTIDE SEQUENCE [LARGE SCALE GENOMIC DNA]</scope>
    <source>
        <strain evidence="6 7">M0103</strain>
    </source>
</reference>
<keyword evidence="7" id="KW-1185">Reference proteome</keyword>
<dbReference type="AlphaFoldDB" id="A0A438AI39"/>
<dbReference type="GO" id="GO:0055085">
    <property type="term" value="P:transmembrane transport"/>
    <property type="evidence" value="ECO:0007669"/>
    <property type="project" value="InterPro"/>
</dbReference>
<dbReference type="RefSeq" id="WP_127905629.1">
    <property type="nucleotide sequence ID" value="NZ_RQXX01000002.1"/>
</dbReference>
<keyword evidence="3" id="KW-0472">Membrane</keyword>
<feature type="domain" description="Multidrug resistance protein MdtA-like barrel-sandwich hybrid" evidence="4">
    <location>
        <begin position="85"/>
        <end position="267"/>
    </location>
</feature>
<gene>
    <name evidence="6" type="ORF">EKE94_05595</name>
</gene>
<dbReference type="SUPFAM" id="SSF111369">
    <property type="entry name" value="HlyD-like secretion proteins"/>
    <property type="match status" value="1"/>
</dbReference>
<dbReference type="Proteomes" id="UP000285908">
    <property type="component" value="Unassembled WGS sequence"/>
</dbReference>
<dbReference type="Pfam" id="PF25963">
    <property type="entry name" value="Beta-barrel_AAEA"/>
    <property type="match status" value="1"/>
</dbReference>
<evidence type="ECO:0000256" key="1">
    <source>
        <dbReference type="ARBA" id="ARBA00004196"/>
    </source>
</evidence>
<evidence type="ECO:0000259" key="5">
    <source>
        <dbReference type="Pfam" id="PF25963"/>
    </source>
</evidence>
<evidence type="ECO:0000259" key="4">
    <source>
        <dbReference type="Pfam" id="PF25917"/>
    </source>
</evidence>
<feature type="region of interest" description="Disordered" evidence="2">
    <location>
        <begin position="1"/>
        <end position="40"/>
    </location>
</feature>
<dbReference type="InterPro" id="IPR058634">
    <property type="entry name" value="AaeA-lik-b-barrel"/>
</dbReference>
<evidence type="ECO:0000313" key="6">
    <source>
        <dbReference type="EMBL" id="RVV98396.1"/>
    </source>
</evidence>
<comment type="subcellular location">
    <subcellularLocation>
        <location evidence="1">Cell envelope</location>
    </subcellularLocation>
</comment>
<feature type="transmembrane region" description="Helical" evidence="3">
    <location>
        <begin position="46"/>
        <end position="65"/>
    </location>
</feature>
<dbReference type="Gene3D" id="2.40.50.100">
    <property type="match status" value="1"/>
</dbReference>
<comment type="caution">
    <text evidence="6">The sequence shown here is derived from an EMBL/GenBank/DDBJ whole genome shotgun (WGS) entry which is preliminary data.</text>
</comment>
<dbReference type="GO" id="GO:0030313">
    <property type="term" value="C:cell envelope"/>
    <property type="evidence" value="ECO:0007669"/>
    <property type="project" value="UniProtKB-SubCell"/>
</dbReference>
<feature type="compositionally biased region" description="Low complexity" evidence="2">
    <location>
        <begin position="16"/>
        <end position="29"/>
    </location>
</feature>
<name>A0A438AI39_9RHOB</name>
<feature type="domain" description="p-hydroxybenzoic acid efflux pump subunit AaeA-like beta-barrel" evidence="5">
    <location>
        <begin position="278"/>
        <end position="366"/>
    </location>
</feature>
<dbReference type="EMBL" id="RQXX01000002">
    <property type="protein sequence ID" value="RVV98396.1"/>
    <property type="molecule type" value="Genomic_DNA"/>
</dbReference>
<sequence>MTADTDPSDARPDAVQSAPSQSGPAQSDQTQSDPAPKPGTARRKRLLMLAMPLLLVLIGGGLWLFGGRYVSTDNAYIHQPMMSAAPEVGGRVAEVLVTENQHVTAGTPLFRIDPTDYRIALQSAEAQLSAARLTVAKERAAYATAEAQLASAHAIADVQARELNRQSQLSERGVGSQAALDDATIAGRTAENAVRVAERQLAAAAAALGGDPEAETDSLPAVRAALATRAAAQRDLDRTTVRAATDGTVSQIEGLNVGQFVAAGSGIATLVNGDDSWIEANFKETQLGSLSQGQPVTIEVDAYPGLELHGAVESFGSATGSQFSLIPAQNATGNWVKVVQRVPVRIRLDDTSDRPLRDGMSVGVSVDTGATRLDALRG</sequence>
<dbReference type="Gene3D" id="1.10.287.470">
    <property type="entry name" value="Helix hairpin bin"/>
    <property type="match status" value="2"/>
</dbReference>
<dbReference type="Gene3D" id="2.40.30.170">
    <property type="match status" value="1"/>
</dbReference>
<dbReference type="PANTHER" id="PTHR30386">
    <property type="entry name" value="MEMBRANE FUSION SUBUNIT OF EMRAB-TOLC MULTIDRUG EFFLUX PUMP"/>
    <property type="match status" value="1"/>
</dbReference>
<protein>
    <submittedName>
        <fullName evidence="6">HlyD family secretion protein</fullName>
    </submittedName>
</protein>
<evidence type="ECO:0000256" key="3">
    <source>
        <dbReference type="SAM" id="Phobius"/>
    </source>
</evidence>
<accession>A0A438AI39</accession>
<keyword evidence="3" id="KW-0812">Transmembrane</keyword>
<organism evidence="6 7">
    <name type="scientific">Mesobaculum littorinae</name>
    <dbReference type="NCBI Taxonomy" id="2486419"/>
    <lineage>
        <taxon>Bacteria</taxon>
        <taxon>Pseudomonadati</taxon>
        <taxon>Pseudomonadota</taxon>
        <taxon>Alphaproteobacteria</taxon>
        <taxon>Rhodobacterales</taxon>
        <taxon>Roseobacteraceae</taxon>
        <taxon>Mesobaculum</taxon>
    </lineage>
</organism>